<evidence type="ECO:0000313" key="15">
    <source>
        <dbReference type="EMBL" id="MDN5212015.1"/>
    </source>
</evidence>
<dbReference type="InterPro" id="IPR006070">
    <property type="entry name" value="Sua5-like_dom"/>
</dbReference>
<dbReference type="Pfam" id="PF03481">
    <property type="entry name" value="Sua5_C"/>
    <property type="match status" value="1"/>
</dbReference>
<reference evidence="15" key="1">
    <citation type="submission" date="2023-06" db="EMBL/GenBank/DDBJ databases">
        <title>Genomic of Agaribacillus aureum.</title>
        <authorList>
            <person name="Wang G."/>
        </authorList>
    </citation>
    <scope>NUCLEOTIDE SEQUENCE</scope>
    <source>
        <strain evidence="15">BMA12</strain>
    </source>
</reference>
<feature type="domain" description="YrdC-like" evidence="14">
    <location>
        <begin position="5"/>
        <end position="191"/>
    </location>
</feature>
<keyword evidence="16" id="KW-1185">Reference proteome</keyword>
<evidence type="ECO:0000259" key="14">
    <source>
        <dbReference type="PROSITE" id="PS51163"/>
    </source>
</evidence>
<evidence type="ECO:0000256" key="11">
    <source>
        <dbReference type="ARBA" id="ARBA00029774"/>
    </source>
</evidence>
<comment type="subcellular location">
    <subcellularLocation>
        <location evidence="1 13">Cytoplasm</location>
    </subcellularLocation>
</comment>
<accession>A0ABT8L5B2</accession>
<evidence type="ECO:0000256" key="7">
    <source>
        <dbReference type="ARBA" id="ARBA00022694"/>
    </source>
</evidence>
<dbReference type="EMBL" id="JAUJEB010000001">
    <property type="protein sequence ID" value="MDN5212015.1"/>
    <property type="molecule type" value="Genomic_DNA"/>
</dbReference>
<dbReference type="InterPro" id="IPR038385">
    <property type="entry name" value="Sua5/YwlC_C"/>
</dbReference>
<dbReference type="InterPro" id="IPR050156">
    <property type="entry name" value="TC-AMP_synthase_SUA5"/>
</dbReference>
<dbReference type="InterPro" id="IPR017945">
    <property type="entry name" value="DHBP_synth_RibB-like_a/b_dom"/>
</dbReference>
<keyword evidence="7 13" id="KW-0819">tRNA processing</keyword>
<comment type="catalytic activity">
    <reaction evidence="12 13">
        <text>L-threonine + hydrogencarbonate + ATP = L-threonylcarbamoyladenylate + diphosphate + H2O</text>
        <dbReference type="Rhea" id="RHEA:36407"/>
        <dbReference type="ChEBI" id="CHEBI:15377"/>
        <dbReference type="ChEBI" id="CHEBI:17544"/>
        <dbReference type="ChEBI" id="CHEBI:30616"/>
        <dbReference type="ChEBI" id="CHEBI:33019"/>
        <dbReference type="ChEBI" id="CHEBI:57926"/>
        <dbReference type="ChEBI" id="CHEBI:73682"/>
        <dbReference type="EC" id="2.7.7.87"/>
    </reaction>
</comment>
<dbReference type="GO" id="GO:0061710">
    <property type="term" value="F:L-threonylcarbamoyladenylate synthase"/>
    <property type="evidence" value="ECO:0007669"/>
    <property type="project" value="UniProtKB-EC"/>
</dbReference>
<name>A0ABT8L5B2_9BACT</name>
<dbReference type="RefSeq" id="WP_346758413.1">
    <property type="nucleotide sequence ID" value="NZ_JAUJEB010000001.1"/>
</dbReference>
<comment type="similarity">
    <text evidence="2 13">Belongs to the SUA5 family.</text>
</comment>
<dbReference type="InterPro" id="IPR005145">
    <property type="entry name" value="Sua5_C"/>
</dbReference>
<dbReference type="Proteomes" id="UP001172083">
    <property type="component" value="Unassembled WGS sequence"/>
</dbReference>
<evidence type="ECO:0000256" key="10">
    <source>
        <dbReference type="ARBA" id="ARBA00022840"/>
    </source>
</evidence>
<evidence type="ECO:0000256" key="1">
    <source>
        <dbReference type="ARBA" id="ARBA00004496"/>
    </source>
</evidence>
<sequence>MALIGTDIEHAAKLIETGEVIGIPTETVYGLAGNAFNTDAVTRIFKIKKRPSFDPLIVHTDSLSKIRGFVKAIPESALKLAECSWPGPLTLLLPKKNIIPDLVTSGLPDVAVRIPDHATTLALLQRLAFPLAAPSANPFSYVSPTSAQHVNDQLGDKIPYILNGGGSTVGIESTIIGFENNQPIVYRLGGLAIKKIEEVVGKVKVMAHSSSDPTTPGSLKSHYAPDKKVIIGDIKQLINTYKDRRFALLSFQKYYEGIPAENQLVLSATGDLDEAAKNLFSGLRQLDKLPVEYIFSELVPPEDLGLAINDRLKRAAAK</sequence>
<evidence type="ECO:0000256" key="13">
    <source>
        <dbReference type="PIRNR" id="PIRNR004930"/>
    </source>
</evidence>
<dbReference type="EC" id="2.7.7.87" evidence="3 13"/>
<organism evidence="15 16">
    <name type="scientific">Agaribacillus aureus</name>
    <dbReference type="NCBI Taxonomy" id="3051825"/>
    <lineage>
        <taxon>Bacteria</taxon>
        <taxon>Pseudomonadati</taxon>
        <taxon>Bacteroidota</taxon>
        <taxon>Cytophagia</taxon>
        <taxon>Cytophagales</taxon>
        <taxon>Splendidivirgaceae</taxon>
        <taxon>Agaribacillus</taxon>
    </lineage>
</organism>
<dbReference type="PIRSF" id="PIRSF004930">
    <property type="entry name" value="Tln_factor_SUA5"/>
    <property type="match status" value="1"/>
</dbReference>
<evidence type="ECO:0000256" key="4">
    <source>
        <dbReference type="ARBA" id="ARBA00015492"/>
    </source>
</evidence>
<dbReference type="Gene3D" id="3.90.870.10">
    <property type="entry name" value="DHBP synthase"/>
    <property type="match status" value="1"/>
</dbReference>
<dbReference type="Gene3D" id="3.40.50.11030">
    <property type="entry name" value="Threonylcarbamoyl-AMP synthase, C-terminal domain"/>
    <property type="match status" value="1"/>
</dbReference>
<evidence type="ECO:0000256" key="12">
    <source>
        <dbReference type="ARBA" id="ARBA00048366"/>
    </source>
</evidence>
<keyword evidence="10 13" id="KW-0067">ATP-binding</keyword>
<comment type="function">
    <text evidence="13">Required for the formation of a threonylcarbamoyl group on adenosine at position 37 (t(6)A37) in tRNAs that read codons beginning with adenine.</text>
</comment>
<proteinExistence type="inferred from homology"/>
<evidence type="ECO:0000256" key="6">
    <source>
        <dbReference type="ARBA" id="ARBA00022679"/>
    </source>
</evidence>
<protein>
    <recommendedName>
        <fullName evidence="4 13">Threonylcarbamoyl-AMP synthase</fullName>
        <shortName evidence="13">TC-AMP synthase</shortName>
        <ecNumber evidence="3 13">2.7.7.87</ecNumber>
    </recommendedName>
    <alternativeName>
        <fullName evidence="11 13">L-threonylcarbamoyladenylate synthase</fullName>
    </alternativeName>
</protein>
<dbReference type="Pfam" id="PF01300">
    <property type="entry name" value="Sua5_yciO_yrdC"/>
    <property type="match status" value="1"/>
</dbReference>
<keyword evidence="9 13" id="KW-0547">Nucleotide-binding</keyword>
<dbReference type="InterPro" id="IPR010923">
    <property type="entry name" value="T(6)A37_SUA5"/>
</dbReference>
<evidence type="ECO:0000313" key="16">
    <source>
        <dbReference type="Proteomes" id="UP001172083"/>
    </source>
</evidence>
<dbReference type="PANTHER" id="PTHR17490:SF16">
    <property type="entry name" value="THREONYLCARBAMOYL-AMP SYNTHASE"/>
    <property type="match status" value="1"/>
</dbReference>
<keyword evidence="6 13" id="KW-0808">Transferase</keyword>
<dbReference type="PROSITE" id="PS51163">
    <property type="entry name" value="YRDC"/>
    <property type="match status" value="1"/>
</dbReference>
<evidence type="ECO:0000256" key="3">
    <source>
        <dbReference type="ARBA" id="ARBA00012584"/>
    </source>
</evidence>
<evidence type="ECO:0000256" key="9">
    <source>
        <dbReference type="ARBA" id="ARBA00022741"/>
    </source>
</evidence>
<evidence type="ECO:0000256" key="5">
    <source>
        <dbReference type="ARBA" id="ARBA00022490"/>
    </source>
</evidence>
<keyword evidence="5 13" id="KW-0963">Cytoplasm</keyword>
<dbReference type="SUPFAM" id="SSF55821">
    <property type="entry name" value="YrdC/RibB"/>
    <property type="match status" value="1"/>
</dbReference>
<comment type="caution">
    <text evidence="15">The sequence shown here is derived from an EMBL/GenBank/DDBJ whole genome shotgun (WGS) entry which is preliminary data.</text>
</comment>
<gene>
    <name evidence="15" type="ORF">QQ020_08130</name>
</gene>
<dbReference type="NCBIfam" id="TIGR00057">
    <property type="entry name" value="L-threonylcarbamoyladenylate synthase"/>
    <property type="match status" value="1"/>
</dbReference>
<evidence type="ECO:0000256" key="2">
    <source>
        <dbReference type="ARBA" id="ARBA00007663"/>
    </source>
</evidence>
<dbReference type="PANTHER" id="PTHR17490">
    <property type="entry name" value="SUA5"/>
    <property type="match status" value="1"/>
</dbReference>
<evidence type="ECO:0000256" key="8">
    <source>
        <dbReference type="ARBA" id="ARBA00022695"/>
    </source>
</evidence>
<keyword evidence="8 13" id="KW-0548">Nucleotidyltransferase</keyword>